<feature type="transmembrane region" description="Helical" evidence="2">
    <location>
        <begin position="61"/>
        <end position="81"/>
    </location>
</feature>
<evidence type="ECO:0000313" key="4">
    <source>
        <dbReference type="WBParaSite" id="PTRK_0000845100.1"/>
    </source>
</evidence>
<keyword evidence="2" id="KW-0812">Transmembrane</keyword>
<name>A0A0N4ZK17_PARTI</name>
<keyword evidence="3" id="KW-1185">Reference proteome</keyword>
<dbReference type="Proteomes" id="UP000038045">
    <property type="component" value="Unplaced"/>
</dbReference>
<feature type="transmembrane region" description="Helical" evidence="2">
    <location>
        <begin position="143"/>
        <end position="166"/>
    </location>
</feature>
<evidence type="ECO:0000313" key="3">
    <source>
        <dbReference type="Proteomes" id="UP000038045"/>
    </source>
</evidence>
<dbReference type="InterPro" id="IPR004151">
    <property type="entry name" value="7TM_GPCR_serpentine_rcpt_Sre"/>
</dbReference>
<proteinExistence type="inferred from homology"/>
<dbReference type="PANTHER" id="PTHR47518:SF9">
    <property type="entry name" value="SERPENTINE RECEPTOR, CLASS T"/>
    <property type="match status" value="1"/>
</dbReference>
<dbReference type="GO" id="GO:0016020">
    <property type="term" value="C:membrane"/>
    <property type="evidence" value="ECO:0007669"/>
    <property type="project" value="InterPro"/>
</dbReference>
<dbReference type="Pfam" id="PF03125">
    <property type="entry name" value="Sre"/>
    <property type="match status" value="1"/>
</dbReference>
<keyword evidence="2" id="KW-0472">Membrane</keyword>
<sequence>MHRLSLISSFVERLVATKFCKIYEKNVNRLFPILLCILCILWSIIWILLTNIGVIGILLNSWLHISSLSLSLLGTLILLHLNKQLEKEYKRNLTERFIIKDNIRIAKFVLPKLLITNLGEIIIMTLFRFRFIYKYIKTLRLDIIFYNFLVCGPIMWNVMIFISYIFDNYVFKRKINENTLNIKNNEGYIYFDKLNKQWEVK</sequence>
<protein>
    <submittedName>
        <fullName evidence="4">7TM_GPCR_Srx domain-containing protein</fullName>
    </submittedName>
</protein>
<dbReference type="PANTHER" id="PTHR47518">
    <property type="entry name" value="SERPENTINE RECEPTOR CLASS EPSILON-13-RELATED"/>
    <property type="match status" value="1"/>
</dbReference>
<keyword evidence="2" id="KW-1133">Transmembrane helix</keyword>
<dbReference type="InterPro" id="IPR052854">
    <property type="entry name" value="Serpentine_rcpt_epsilon"/>
</dbReference>
<evidence type="ECO:0000256" key="2">
    <source>
        <dbReference type="SAM" id="Phobius"/>
    </source>
</evidence>
<evidence type="ECO:0000256" key="1">
    <source>
        <dbReference type="ARBA" id="ARBA00006803"/>
    </source>
</evidence>
<comment type="similarity">
    <text evidence="1">Belongs to the nematode receptor-like protein sre family.</text>
</comment>
<dbReference type="AlphaFoldDB" id="A0A0N4ZK17"/>
<feature type="transmembrane region" description="Helical" evidence="2">
    <location>
        <begin position="113"/>
        <end position="131"/>
    </location>
</feature>
<dbReference type="WBParaSite" id="PTRK_0000845100.1">
    <property type="protein sequence ID" value="PTRK_0000845100.1"/>
    <property type="gene ID" value="PTRK_0000845100"/>
</dbReference>
<organism evidence="3 4">
    <name type="scientific">Parastrongyloides trichosuri</name>
    <name type="common">Possum-specific nematode worm</name>
    <dbReference type="NCBI Taxonomy" id="131310"/>
    <lineage>
        <taxon>Eukaryota</taxon>
        <taxon>Metazoa</taxon>
        <taxon>Ecdysozoa</taxon>
        <taxon>Nematoda</taxon>
        <taxon>Chromadorea</taxon>
        <taxon>Rhabditida</taxon>
        <taxon>Tylenchina</taxon>
        <taxon>Panagrolaimomorpha</taxon>
        <taxon>Strongyloidoidea</taxon>
        <taxon>Strongyloididae</taxon>
        <taxon>Parastrongyloides</taxon>
    </lineage>
</organism>
<accession>A0A0N4ZK17</accession>
<dbReference type="GO" id="GO:0007606">
    <property type="term" value="P:sensory perception of chemical stimulus"/>
    <property type="evidence" value="ECO:0007669"/>
    <property type="project" value="InterPro"/>
</dbReference>
<reference evidence="4" key="1">
    <citation type="submission" date="2017-02" db="UniProtKB">
        <authorList>
            <consortium name="WormBaseParasite"/>
        </authorList>
    </citation>
    <scope>IDENTIFICATION</scope>
</reference>
<feature type="transmembrane region" description="Helical" evidence="2">
    <location>
        <begin position="30"/>
        <end position="49"/>
    </location>
</feature>